<dbReference type="PANTHER" id="PTHR46082">
    <property type="entry name" value="ATP/GTP-BINDING PROTEIN-RELATED"/>
    <property type="match status" value="1"/>
</dbReference>
<organism evidence="1 2">
    <name type="scientific">Anthostomella pinea</name>
    <dbReference type="NCBI Taxonomy" id="933095"/>
    <lineage>
        <taxon>Eukaryota</taxon>
        <taxon>Fungi</taxon>
        <taxon>Dikarya</taxon>
        <taxon>Ascomycota</taxon>
        <taxon>Pezizomycotina</taxon>
        <taxon>Sordariomycetes</taxon>
        <taxon>Xylariomycetidae</taxon>
        <taxon>Xylariales</taxon>
        <taxon>Xylariaceae</taxon>
        <taxon>Anthostomella</taxon>
    </lineage>
</organism>
<protein>
    <submittedName>
        <fullName evidence="1">Uu.00g136420.m01.CDS01</fullName>
    </submittedName>
</protein>
<keyword evidence="2" id="KW-1185">Reference proteome</keyword>
<name>A0AAI8VPD1_9PEZI</name>
<dbReference type="EMBL" id="CAUWAG010000012">
    <property type="protein sequence ID" value="CAJ2508616.1"/>
    <property type="molecule type" value="Genomic_DNA"/>
</dbReference>
<proteinExistence type="predicted"/>
<sequence length="171" mass="18984">MAEDAIKYRTKILGRTYEESIAAIEMVGQVCGLRGQWSQAEERLVEVMEARKQKLGADHPPTLTSMANLASTYGNQGRWEEAEKLLVEVMETSYSDESFPLQFLLLCRSSCVGLHWIPMAMQRADMRGKNNFDGSCLVDVAESLCCGCCSLVQQEKEATHREPLLSTGGDA</sequence>
<dbReference type="InterPro" id="IPR053137">
    <property type="entry name" value="NLR-like"/>
</dbReference>
<dbReference type="SUPFAM" id="SSF48452">
    <property type="entry name" value="TPR-like"/>
    <property type="match status" value="1"/>
</dbReference>
<gene>
    <name evidence="1" type="ORF">KHLLAP_LOCUS9084</name>
</gene>
<evidence type="ECO:0000313" key="1">
    <source>
        <dbReference type="EMBL" id="CAJ2508616.1"/>
    </source>
</evidence>
<reference evidence="1" key="1">
    <citation type="submission" date="2023-10" db="EMBL/GenBank/DDBJ databases">
        <authorList>
            <person name="Hackl T."/>
        </authorList>
    </citation>
    <scope>NUCLEOTIDE SEQUENCE</scope>
</reference>
<accession>A0AAI8VPD1</accession>
<dbReference type="Proteomes" id="UP001295740">
    <property type="component" value="Unassembled WGS sequence"/>
</dbReference>
<evidence type="ECO:0000313" key="2">
    <source>
        <dbReference type="Proteomes" id="UP001295740"/>
    </source>
</evidence>
<dbReference type="Gene3D" id="1.25.40.10">
    <property type="entry name" value="Tetratricopeptide repeat domain"/>
    <property type="match status" value="1"/>
</dbReference>
<dbReference type="Pfam" id="PF13424">
    <property type="entry name" value="TPR_12"/>
    <property type="match status" value="1"/>
</dbReference>
<dbReference type="InterPro" id="IPR006461">
    <property type="entry name" value="PLAC_motif_containing"/>
</dbReference>
<dbReference type="AlphaFoldDB" id="A0AAI8VPD1"/>
<dbReference type="PANTHER" id="PTHR46082:SF11">
    <property type="entry name" value="AAA+ ATPASE DOMAIN-CONTAINING PROTEIN-RELATED"/>
    <property type="match status" value="1"/>
</dbReference>
<comment type="caution">
    <text evidence="1">The sequence shown here is derived from an EMBL/GenBank/DDBJ whole genome shotgun (WGS) entry which is preliminary data.</text>
</comment>
<dbReference type="Pfam" id="PF04749">
    <property type="entry name" value="PLAC8"/>
    <property type="match status" value="1"/>
</dbReference>
<dbReference type="InterPro" id="IPR011990">
    <property type="entry name" value="TPR-like_helical_dom_sf"/>
</dbReference>